<sequence length="437" mass="45567">MDAARPSLEPRPAGADVASLAWRQGLAYGALALPLAFVSLPLYVSLPHHYATQAGVPLGVLGATLLGLRALDAVVDPWLGRRADGLLQRGAGPAWRAAALLALMLALAFAALWQPPAGDWHRAWVWLMASLTVCTLAFSALSLLHQGWGTRWGGSVAWRARVTAWREGATLLGVLVASGLPWWLGTGGSSLVLAGALVVGLWGLHRLAAPTPPSLPPARHGARPRSPWRQADFRHLLAVFLINGTASAIPATLLPFFVSDRLMAAEWQPALLLAYFAAGALGLPAWAALASRVGLAPAWRAGMALSVLGFAATPWLAAGDAPAFLLVCLASGLALGADLALPAALLTGLIHRHPDGPGREGQFLGWWTCASKLNLALAAGLALPALGSLGYAPGTRDAAALDTLAWAYAGLPCALKGLALALLWRLERAHPSWSTTT</sequence>
<comment type="caution">
    <text evidence="2">The sequence shown here is derived from an EMBL/GenBank/DDBJ whole genome shotgun (WGS) entry which is preliminary data.</text>
</comment>
<feature type="transmembrane region" description="Helical" evidence="1">
    <location>
        <begin position="26"/>
        <end position="44"/>
    </location>
</feature>
<name>A0ABV0G9M1_9BURK</name>
<keyword evidence="1" id="KW-1133">Transmembrane helix</keyword>
<keyword evidence="3" id="KW-1185">Reference proteome</keyword>
<organism evidence="2 3">
    <name type="scientific">Roseateles flavus</name>
    <dbReference type="NCBI Taxonomy" id="3149041"/>
    <lineage>
        <taxon>Bacteria</taxon>
        <taxon>Pseudomonadati</taxon>
        <taxon>Pseudomonadota</taxon>
        <taxon>Betaproteobacteria</taxon>
        <taxon>Burkholderiales</taxon>
        <taxon>Sphaerotilaceae</taxon>
        <taxon>Roseateles</taxon>
    </lineage>
</organism>
<dbReference type="Proteomes" id="UP001462640">
    <property type="component" value="Unassembled WGS sequence"/>
</dbReference>
<dbReference type="Pfam" id="PF13347">
    <property type="entry name" value="MFS_2"/>
    <property type="match status" value="1"/>
</dbReference>
<dbReference type="InterPro" id="IPR036259">
    <property type="entry name" value="MFS_trans_sf"/>
</dbReference>
<dbReference type="SUPFAM" id="SSF103473">
    <property type="entry name" value="MFS general substrate transporter"/>
    <property type="match status" value="1"/>
</dbReference>
<evidence type="ECO:0000256" key="1">
    <source>
        <dbReference type="SAM" id="Phobius"/>
    </source>
</evidence>
<keyword evidence="1" id="KW-0472">Membrane</keyword>
<feature type="transmembrane region" description="Helical" evidence="1">
    <location>
        <begin position="93"/>
        <end position="112"/>
    </location>
</feature>
<reference evidence="2 3" key="1">
    <citation type="submission" date="2024-05" db="EMBL/GenBank/DDBJ databases">
        <title>Roseateles sp. 2.12 16S ribosomal RNA gene Genome sequencing and assembly.</title>
        <authorList>
            <person name="Woo H."/>
        </authorList>
    </citation>
    <scope>NUCLEOTIDE SEQUENCE [LARGE SCALE GENOMIC DNA]</scope>
    <source>
        <strain evidence="2 3">2.12</strain>
    </source>
</reference>
<protein>
    <submittedName>
        <fullName evidence="2">MFS transporter</fullName>
    </submittedName>
</protein>
<feature type="transmembrane region" description="Helical" evidence="1">
    <location>
        <begin position="363"/>
        <end position="385"/>
    </location>
</feature>
<accession>A0ABV0G9M1</accession>
<dbReference type="EMBL" id="JBDPZC010000001">
    <property type="protein sequence ID" value="MEO3711754.1"/>
    <property type="molecule type" value="Genomic_DNA"/>
</dbReference>
<feature type="transmembrane region" description="Helical" evidence="1">
    <location>
        <begin position="190"/>
        <end position="209"/>
    </location>
</feature>
<gene>
    <name evidence="2" type="ORF">ABDJ40_03135</name>
</gene>
<feature type="transmembrane region" description="Helical" evidence="1">
    <location>
        <begin position="124"/>
        <end position="144"/>
    </location>
</feature>
<dbReference type="Gene3D" id="1.20.1250.20">
    <property type="entry name" value="MFS general substrate transporter like domains"/>
    <property type="match status" value="1"/>
</dbReference>
<feature type="transmembrane region" description="Helical" evidence="1">
    <location>
        <begin position="405"/>
        <end position="424"/>
    </location>
</feature>
<proteinExistence type="predicted"/>
<keyword evidence="1" id="KW-0812">Transmembrane</keyword>
<feature type="transmembrane region" description="Helical" evidence="1">
    <location>
        <begin position="50"/>
        <end position="72"/>
    </location>
</feature>
<evidence type="ECO:0000313" key="2">
    <source>
        <dbReference type="EMBL" id="MEO3711754.1"/>
    </source>
</evidence>
<evidence type="ECO:0000313" key="3">
    <source>
        <dbReference type="Proteomes" id="UP001462640"/>
    </source>
</evidence>
<feature type="transmembrane region" description="Helical" evidence="1">
    <location>
        <begin position="301"/>
        <end position="318"/>
    </location>
</feature>
<dbReference type="RefSeq" id="WP_347605938.1">
    <property type="nucleotide sequence ID" value="NZ_JBDPZC010000001.1"/>
</dbReference>
<feature type="transmembrane region" description="Helical" evidence="1">
    <location>
        <begin position="235"/>
        <end position="258"/>
    </location>
</feature>
<feature type="transmembrane region" description="Helical" evidence="1">
    <location>
        <begin position="270"/>
        <end position="289"/>
    </location>
</feature>
<feature type="transmembrane region" description="Helical" evidence="1">
    <location>
        <begin position="324"/>
        <end position="351"/>
    </location>
</feature>